<dbReference type="Proteomes" id="UP000585050">
    <property type="component" value="Unassembled WGS sequence"/>
</dbReference>
<dbReference type="AlphaFoldDB" id="A0A7X8SPT5"/>
<evidence type="ECO:0000256" key="1">
    <source>
        <dbReference type="SAM" id="Phobius"/>
    </source>
</evidence>
<name>A0A7X8SPT5_9BACT</name>
<gene>
    <name evidence="2" type="ORF">HGP29_23300</name>
</gene>
<keyword evidence="1" id="KW-0472">Membrane</keyword>
<accession>A0A7X8SPT5</accession>
<keyword evidence="1" id="KW-0812">Transmembrane</keyword>
<keyword evidence="3" id="KW-1185">Reference proteome</keyword>
<dbReference type="EMBL" id="JABAIL010000010">
    <property type="protein sequence ID" value="NLR94149.1"/>
    <property type="molecule type" value="Genomic_DNA"/>
</dbReference>
<comment type="caution">
    <text evidence="2">The sequence shown here is derived from an EMBL/GenBank/DDBJ whole genome shotgun (WGS) entry which is preliminary data.</text>
</comment>
<feature type="transmembrane region" description="Helical" evidence="1">
    <location>
        <begin position="6"/>
        <end position="25"/>
    </location>
</feature>
<dbReference type="RefSeq" id="WP_168884863.1">
    <property type="nucleotide sequence ID" value="NZ_JABAIL010000010.1"/>
</dbReference>
<proteinExistence type="predicted"/>
<sequence>MVKFIIRLFLVSFLILIGIFGYFFFAGEIKNTLQFDEDRFVSIQKFIKQGKIESLQQAKLQLNVISSDFKQDSVVILTNQLNETAMVQAKVCLSKEWYGACKEYLSLVSADYKPNEVAGIRSKLDKALIEKNVTKTKTYLKERNLDKSKVYFAKIDSTYNKKKRQQLEDKIYLLENELKLEEVENLIDQKEFDDARDKIAEVDEKFNRKMVAELSEQINQKEKIVNLLDDDGSIIAFVDEFKTSMNDPASFEHIETTVFEKGKYLQVSMEYREVNTYGAKVLNKVEAKLNEDGSIKKIIRK</sequence>
<keyword evidence="1" id="KW-1133">Transmembrane helix</keyword>
<protein>
    <submittedName>
        <fullName evidence="2">Uncharacterized protein</fullName>
    </submittedName>
</protein>
<organism evidence="2 3">
    <name type="scientific">Flammeovirga agarivorans</name>
    <dbReference type="NCBI Taxonomy" id="2726742"/>
    <lineage>
        <taxon>Bacteria</taxon>
        <taxon>Pseudomonadati</taxon>
        <taxon>Bacteroidota</taxon>
        <taxon>Cytophagia</taxon>
        <taxon>Cytophagales</taxon>
        <taxon>Flammeovirgaceae</taxon>
        <taxon>Flammeovirga</taxon>
    </lineage>
</organism>
<evidence type="ECO:0000313" key="3">
    <source>
        <dbReference type="Proteomes" id="UP000585050"/>
    </source>
</evidence>
<evidence type="ECO:0000313" key="2">
    <source>
        <dbReference type="EMBL" id="NLR94149.1"/>
    </source>
</evidence>
<reference evidence="2 3" key="1">
    <citation type="submission" date="2020-04" db="EMBL/GenBank/DDBJ databases">
        <title>Flammeovirga sp. SR4, a novel species isolated from seawater.</title>
        <authorList>
            <person name="Wang X."/>
        </authorList>
    </citation>
    <scope>NUCLEOTIDE SEQUENCE [LARGE SCALE GENOMIC DNA]</scope>
    <source>
        <strain evidence="2 3">SR4</strain>
    </source>
</reference>